<dbReference type="Proteomes" id="UP000199382">
    <property type="component" value="Unassembled WGS sequence"/>
</dbReference>
<reference evidence="1 2" key="1">
    <citation type="submission" date="2016-10" db="EMBL/GenBank/DDBJ databases">
        <authorList>
            <person name="de Groot N.N."/>
        </authorList>
    </citation>
    <scope>NUCLEOTIDE SEQUENCE [LARGE SCALE GENOMIC DNA]</scope>
    <source>
        <strain evidence="1 2">DSM 25294</strain>
    </source>
</reference>
<dbReference type="RefSeq" id="WP_093162081.1">
    <property type="nucleotide sequence ID" value="NZ_FNEK01000062.1"/>
</dbReference>
<evidence type="ECO:0000313" key="2">
    <source>
        <dbReference type="Proteomes" id="UP000199382"/>
    </source>
</evidence>
<evidence type="ECO:0000313" key="1">
    <source>
        <dbReference type="EMBL" id="SDK97996.1"/>
    </source>
</evidence>
<name>A0A1G9GBF5_9RHOB</name>
<dbReference type="AlphaFoldDB" id="A0A1G9GBF5"/>
<gene>
    <name evidence="1" type="ORF">SAMN04488026_106220</name>
</gene>
<proteinExistence type="predicted"/>
<dbReference type="EMBL" id="FNEK01000062">
    <property type="protein sequence ID" value="SDK97996.1"/>
    <property type="molecule type" value="Genomic_DNA"/>
</dbReference>
<protein>
    <submittedName>
        <fullName evidence="1">Uncharacterized protein</fullName>
    </submittedName>
</protein>
<keyword evidence="2" id="KW-1185">Reference proteome</keyword>
<accession>A0A1G9GBF5</accession>
<sequence>MTADELFAAVQVPETAEERFALAEELLAEYKGDDKEFITPYLWEMLIVLGIPTQKRDNE</sequence>
<organism evidence="1 2">
    <name type="scientific">Aliiruegeria lutimaris</name>
    <dbReference type="NCBI Taxonomy" id="571298"/>
    <lineage>
        <taxon>Bacteria</taxon>
        <taxon>Pseudomonadati</taxon>
        <taxon>Pseudomonadota</taxon>
        <taxon>Alphaproteobacteria</taxon>
        <taxon>Rhodobacterales</taxon>
        <taxon>Roseobacteraceae</taxon>
        <taxon>Aliiruegeria</taxon>
    </lineage>
</organism>